<dbReference type="InterPro" id="IPR027359">
    <property type="entry name" value="Volt_channel_dom_sf"/>
</dbReference>
<feature type="transmembrane region" description="Helical" evidence="5">
    <location>
        <begin position="205"/>
        <end position="225"/>
    </location>
</feature>
<dbReference type="InterPro" id="IPR005821">
    <property type="entry name" value="Ion_trans_dom"/>
</dbReference>
<feature type="transmembrane region" description="Helical" evidence="5">
    <location>
        <begin position="390"/>
        <end position="408"/>
    </location>
</feature>
<dbReference type="Gene3D" id="1.10.287.70">
    <property type="match status" value="2"/>
</dbReference>
<feature type="transmembrane region" description="Helical" evidence="5">
    <location>
        <begin position="420"/>
        <end position="436"/>
    </location>
</feature>
<keyword evidence="8" id="KW-1185">Reference proteome</keyword>
<evidence type="ECO:0000256" key="4">
    <source>
        <dbReference type="ARBA" id="ARBA00023136"/>
    </source>
</evidence>
<keyword evidence="2 5" id="KW-0812">Transmembrane</keyword>
<reference evidence="8" key="2">
    <citation type="submission" date="2023-03" db="EMBL/GenBank/DDBJ databases">
        <authorList>
            <consortium name="Wellcome Sanger Institute Data Sharing"/>
        </authorList>
    </citation>
    <scope>NUCLEOTIDE SEQUENCE [LARGE SCALE GENOMIC DNA]</scope>
</reference>
<evidence type="ECO:0000256" key="3">
    <source>
        <dbReference type="ARBA" id="ARBA00022989"/>
    </source>
</evidence>
<reference evidence="7" key="4">
    <citation type="submission" date="2025-09" db="UniProtKB">
        <authorList>
            <consortium name="Ensembl"/>
        </authorList>
    </citation>
    <scope>IDENTIFICATION</scope>
</reference>
<evidence type="ECO:0000256" key="1">
    <source>
        <dbReference type="ARBA" id="ARBA00004141"/>
    </source>
</evidence>
<dbReference type="SUPFAM" id="SSF81324">
    <property type="entry name" value="Voltage-gated potassium channels"/>
    <property type="match status" value="2"/>
</dbReference>
<sequence length="706" mass="81757">MPFCVFQDFNLAAIYVSDAQYNRNVYFDTSPQAVRLYMLYNHWALKVLLYFFMLVNLSLAIFEDPAVYPLPIWATMLVEILCLLIFTIRVIHYAKVILRDKFWKDPKNICIIVILTLTLVDMIIYGALKAANYYGVRWSRVLRPLLLVNVTEGRQLRRAFRSIRNALPQIFYVFLLFMFSILIFALMALKLLGKRGLTNINGTPYFTSYLEIMFDLYVLVTTANSPDVMMPAYNANFFFAVFFIVYILINTYIFMSVFLAVVYNNYKKYLKEEVRQLVRAKRHKMVRAFGVLQEQREEGGEPVVTQASWNQLVRLVQPNLSNAHRELLWSVSDDKNQGAIGKVAFVQLADLLNIEIITIKSRPHPLQSLCPSLYQSAPSKLLCQLVQHRAFVMVYDLIILVNAVFIGLDEENPMIANSEWVFLALYILEILLKLYVFEPRVFFSKHSFWNWFDTVIVISALIATIVNSVMKSCNRQILDIVFILRVLRLIRVVDSIKRFNYISYSFIYPCIKIICICGDPVVYYIFAMVGMELFKGKVTFYEQSSTDPAKAYCGNPLLNGTDFAKLNYCKNNFNDVVSSFILLVELTVVNQWHDILYGFATVTHISARIFFVLFHVIVVIVILNIFVAFVLEAFFVEYSVDKSDLQTSLERKIEELELAVAQYVTLQRVVCGGHIEWLAQDLTLNFKITSQHFLLLCVIANCYYIL</sequence>
<keyword evidence="3 5" id="KW-1133">Transmembrane helix</keyword>
<organism evidence="7 8">
    <name type="scientific">Astatotilapia calliptera</name>
    <name type="common">Eastern happy</name>
    <name type="synonym">Chromis callipterus</name>
    <dbReference type="NCBI Taxonomy" id="8154"/>
    <lineage>
        <taxon>Eukaryota</taxon>
        <taxon>Metazoa</taxon>
        <taxon>Chordata</taxon>
        <taxon>Craniata</taxon>
        <taxon>Vertebrata</taxon>
        <taxon>Euteleostomi</taxon>
        <taxon>Actinopterygii</taxon>
        <taxon>Neopterygii</taxon>
        <taxon>Teleostei</taxon>
        <taxon>Neoteleostei</taxon>
        <taxon>Acanthomorphata</taxon>
        <taxon>Ovalentaria</taxon>
        <taxon>Cichlomorphae</taxon>
        <taxon>Cichliformes</taxon>
        <taxon>Cichlidae</taxon>
        <taxon>African cichlids</taxon>
        <taxon>Pseudocrenilabrinae</taxon>
        <taxon>Haplochromini</taxon>
        <taxon>Astatotilapia</taxon>
    </lineage>
</organism>
<dbReference type="Pfam" id="PF00520">
    <property type="entry name" value="Ion_trans"/>
    <property type="match status" value="2"/>
</dbReference>
<reference evidence="7" key="3">
    <citation type="submission" date="2025-08" db="UniProtKB">
        <authorList>
            <consortium name="Ensembl"/>
        </authorList>
    </citation>
    <scope>IDENTIFICATION</scope>
</reference>
<keyword evidence="4 5" id="KW-0472">Membrane</keyword>
<protein>
    <recommendedName>
        <fullName evidence="6">Ion transport domain-containing protein</fullName>
    </recommendedName>
</protein>
<reference evidence="7 8" key="1">
    <citation type="submission" date="2018-05" db="EMBL/GenBank/DDBJ databases">
        <authorList>
            <person name="Datahose"/>
        </authorList>
    </citation>
    <scope>NUCLEOTIDE SEQUENCE</scope>
</reference>
<feature type="transmembrane region" description="Helical" evidence="5">
    <location>
        <begin position="237"/>
        <end position="263"/>
    </location>
</feature>
<dbReference type="GeneTree" id="ENSGT00940000162755"/>
<dbReference type="Proteomes" id="UP000265100">
    <property type="component" value="Chromosome 6"/>
</dbReference>
<feature type="transmembrane region" description="Helical" evidence="5">
    <location>
        <begin position="43"/>
        <end position="62"/>
    </location>
</feature>
<evidence type="ECO:0000313" key="8">
    <source>
        <dbReference type="Proteomes" id="UP000265100"/>
    </source>
</evidence>
<evidence type="ECO:0000256" key="2">
    <source>
        <dbReference type="ARBA" id="ARBA00022692"/>
    </source>
</evidence>
<feature type="transmembrane region" description="Helical" evidence="5">
    <location>
        <begin position="609"/>
        <end position="636"/>
    </location>
</feature>
<comment type="subcellular location">
    <subcellularLocation>
        <location evidence="1">Membrane</location>
        <topology evidence="1">Multi-pass membrane protein</topology>
    </subcellularLocation>
</comment>
<feature type="domain" description="Ion transport" evidence="6">
    <location>
        <begin position="389"/>
        <end position="637"/>
    </location>
</feature>
<dbReference type="PANTHER" id="PTHR46726:SF1">
    <property type="entry name" value="TWO-PORE CALCIUM CHANNEL 3"/>
    <property type="match status" value="1"/>
</dbReference>
<evidence type="ECO:0000259" key="6">
    <source>
        <dbReference type="Pfam" id="PF00520"/>
    </source>
</evidence>
<dbReference type="GO" id="GO:0016020">
    <property type="term" value="C:membrane"/>
    <property type="evidence" value="ECO:0007669"/>
    <property type="project" value="UniProtKB-SubCell"/>
</dbReference>
<feature type="transmembrane region" description="Helical" evidence="5">
    <location>
        <begin position="448"/>
        <end position="470"/>
    </location>
</feature>
<evidence type="ECO:0000256" key="5">
    <source>
        <dbReference type="SAM" id="Phobius"/>
    </source>
</evidence>
<dbReference type="Ensembl" id="ENSACLT00000069515.1">
    <property type="protein sequence ID" value="ENSACLP00000078049.1"/>
    <property type="gene ID" value="ENSACLG00000013326.2"/>
</dbReference>
<feature type="transmembrane region" description="Helical" evidence="5">
    <location>
        <begin position="506"/>
        <end position="526"/>
    </location>
</feature>
<dbReference type="GO" id="GO:0005216">
    <property type="term" value="F:monoatomic ion channel activity"/>
    <property type="evidence" value="ECO:0007669"/>
    <property type="project" value="InterPro"/>
</dbReference>
<dbReference type="Gene3D" id="1.20.120.350">
    <property type="entry name" value="Voltage-gated potassium channels. Chain C"/>
    <property type="match status" value="1"/>
</dbReference>
<accession>A0AAX7V8Z5</accession>
<dbReference type="PANTHER" id="PTHR46726">
    <property type="entry name" value="TWO PORE CHANNEL 3"/>
    <property type="match status" value="1"/>
</dbReference>
<feature type="transmembrane region" description="Helical" evidence="5">
    <location>
        <begin position="109"/>
        <end position="128"/>
    </location>
</feature>
<dbReference type="AlphaFoldDB" id="A0AAX7V8Z5"/>
<feature type="transmembrane region" description="Helical" evidence="5">
    <location>
        <begin position="170"/>
        <end position="193"/>
    </location>
</feature>
<evidence type="ECO:0000313" key="7">
    <source>
        <dbReference type="Ensembl" id="ENSACLP00000078049.1"/>
    </source>
</evidence>
<feature type="domain" description="Ion transport" evidence="6">
    <location>
        <begin position="45"/>
        <end position="269"/>
    </location>
</feature>
<name>A0AAX7V8Z5_ASTCA</name>
<proteinExistence type="predicted"/>
<feature type="transmembrane region" description="Helical" evidence="5">
    <location>
        <begin position="68"/>
        <end position="88"/>
    </location>
</feature>